<keyword evidence="7" id="KW-0862">Zinc</keyword>
<comment type="subcellular location">
    <subcellularLocation>
        <location evidence="2">Cell membrane</location>
        <topology evidence="2">Lipid-anchor</topology>
        <topology evidence="2">GPI-anchor</topology>
    </subcellularLocation>
</comment>
<dbReference type="InterPro" id="IPR001930">
    <property type="entry name" value="Peptidase_M1"/>
</dbReference>
<gene>
    <name evidence="14" type="ORF">HPB48_020112</name>
</gene>
<dbReference type="OrthoDB" id="6483716at2759"/>
<keyword evidence="10" id="KW-0472">Membrane</keyword>
<feature type="domain" description="Peptidase M1 membrane alanine aminopeptidase" evidence="11">
    <location>
        <begin position="340"/>
        <end position="551"/>
    </location>
</feature>
<evidence type="ECO:0000256" key="2">
    <source>
        <dbReference type="ARBA" id="ARBA00004609"/>
    </source>
</evidence>
<dbReference type="PRINTS" id="PR00756">
    <property type="entry name" value="ALADIPTASE"/>
</dbReference>
<evidence type="ECO:0000256" key="1">
    <source>
        <dbReference type="ARBA" id="ARBA00001947"/>
    </source>
</evidence>
<feature type="region of interest" description="Disordered" evidence="9">
    <location>
        <begin position="1"/>
        <end position="24"/>
    </location>
</feature>
<dbReference type="Pfam" id="PF17900">
    <property type="entry name" value="Peptidase_M1_N"/>
    <property type="match status" value="1"/>
</dbReference>
<keyword evidence="15" id="KW-1185">Reference proteome</keyword>
<dbReference type="InterPro" id="IPR045357">
    <property type="entry name" value="Aminopeptidase_N-like_N"/>
</dbReference>
<dbReference type="Pfam" id="PF01433">
    <property type="entry name" value="Peptidase_M1"/>
    <property type="match status" value="1"/>
</dbReference>
<dbReference type="GO" id="GO:0005615">
    <property type="term" value="C:extracellular space"/>
    <property type="evidence" value="ECO:0007669"/>
    <property type="project" value="TreeGrafter"/>
</dbReference>
<dbReference type="Gene3D" id="2.60.40.1730">
    <property type="entry name" value="tricorn interacting facor f3 domain"/>
    <property type="match status" value="1"/>
</dbReference>
<dbReference type="PANTHER" id="PTHR11533">
    <property type="entry name" value="PROTEASE M1 ZINC METALLOPROTEASE"/>
    <property type="match status" value="1"/>
</dbReference>
<dbReference type="GO" id="GO:0005886">
    <property type="term" value="C:plasma membrane"/>
    <property type="evidence" value="ECO:0007669"/>
    <property type="project" value="UniProtKB-SubCell"/>
</dbReference>
<feature type="domain" description="Aminopeptidase N-like N-terminal" evidence="13">
    <location>
        <begin position="115"/>
        <end position="305"/>
    </location>
</feature>
<keyword evidence="6" id="KW-0378">Hydrolase</keyword>
<evidence type="ECO:0000256" key="6">
    <source>
        <dbReference type="ARBA" id="ARBA00022801"/>
    </source>
</evidence>
<evidence type="ECO:0000313" key="14">
    <source>
        <dbReference type="EMBL" id="KAH9363756.1"/>
    </source>
</evidence>
<dbReference type="GO" id="GO:0070006">
    <property type="term" value="F:metalloaminopeptidase activity"/>
    <property type="evidence" value="ECO:0007669"/>
    <property type="project" value="TreeGrafter"/>
</dbReference>
<evidence type="ECO:0000259" key="12">
    <source>
        <dbReference type="Pfam" id="PF11838"/>
    </source>
</evidence>
<dbReference type="VEuPathDB" id="VectorBase:HLOH_057102"/>
<dbReference type="InterPro" id="IPR024571">
    <property type="entry name" value="ERAP1-like_C_dom"/>
</dbReference>
<comment type="cofactor">
    <cofactor evidence="1">
        <name>Zn(2+)</name>
        <dbReference type="ChEBI" id="CHEBI:29105"/>
    </cofactor>
</comment>
<dbReference type="SUPFAM" id="SSF63737">
    <property type="entry name" value="Leukotriene A4 hydrolase N-terminal domain"/>
    <property type="match status" value="1"/>
</dbReference>
<organism evidence="14 15">
    <name type="scientific">Haemaphysalis longicornis</name>
    <name type="common">Bush tick</name>
    <dbReference type="NCBI Taxonomy" id="44386"/>
    <lineage>
        <taxon>Eukaryota</taxon>
        <taxon>Metazoa</taxon>
        <taxon>Ecdysozoa</taxon>
        <taxon>Arthropoda</taxon>
        <taxon>Chelicerata</taxon>
        <taxon>Arachnida</taxon>
        <taxon>Acari</taxon>
        <taxon>Parasitiformes</taxon>
        <taxon>Ixodida</taxon>
        <taxon>Ixodoidea</taxon>
        <taxon>Ixodidae</taxon>
        <taxon>Haemaphysalinae</taxon>
        <taxon>Haemaphysalis</taxon>
    </lineage>
</organism>
<comment type="caution">
    <text evidence="14">The sequence shown here is derived from an EMBL/GenBank/DDBJ whole genome shotgun (WGS) entry which is preliminary data.</text>
</comment>
<dbReference type="GO" id="GO:0005737">
    <property type="term" value="C:cytoplasm"/>
    <property type="evidence" value="ECO:0007669"/>
    <property type="project" value="TreeGrafter"/>
</dbReference>
<evidence type="ECO:0000259" key="13">
    <source>
        <dbReference type="Pfam" id="PF17900"/>
    </source>
</evidence>
<dbReference type="OMA" id="ELWDMLW"/>
<dbReference type="InterPro" id="IPR050344">
    <property type="entry name" value="Peptidase_M1_aminopeptidases"/>
</dbReference>
<name>A0A9J6FP26_HAELO</name>
<dbReference type="GO" id="GO:0042277">
    <property type="term" value="F:peptide binding"/>
    <property type="evidence" value="ECO:0007669"/>
    <property type="project" value="TreeGrafter"/>
</dbReference>
<dbReference type="InterPro" id="IPR042097">
    <property type="entry name" value="Aminopeptidase_N-like_N_sf"/>
</dbReference>
<proteinExistence type="inferred from homology"/>
<evidence type="ECO:0000256" key="8">
    <source>
        <dbReference type="ARBA" id="ARBA00023049"/>
    </source>
</evidence>
<protein>
    <recommendedName>
        <fullName evidence="16">Aminopeptidase</fullName>
    </recommendedName>
</protein>
<dbReference type="InterPro" id="IPR014782">
    <property type="entry name" value="Peptidase_M1_dom"/>
</dbReference>
<dbReference type="InterPro" id="IPR027268">
    <property type="entry name" value="Peptidase_M4/M1_CTD_sf"/>
</dbReference>
<accession>A0A9J6FP26</accession>
<dbReference type="EMBL" id="JABSTR010000002">
    <property type="protein sequence ID" value="KAH9363756.1"/>
    <property type="molecule type" value="Genomic_DNA"/>
</dbReference>
<keyword evidence="4" id="KW-0645">Protease</keyword>
<feature type="transmembrane region" description="Helical" evidence="10">
    <location>
        <begin position="53"/>
        <end position="71"/>
    </location>
</feature>
<evidence type="ECO:0000313" key="15">
    <source>
        <dbReference type="Proteomes" id="UP000821853"/>
    </source>
</evidence>
<dbReference type="Gene3D" id="1.10.390.10">
    <property type="entry name" value="Neutral Protease Domain 2"/>
    <property type="match status" value="1"/>
</dbReference>
<reference evidence="14 15" key="1">
    <citation type="journal article" date="2020" name="Cell">
        <title>Large-Scale Comparative Analyses of Tick Genomes Elucidate Their Genetic Diversity and Vector Capacities.</title>
        <authorList>
            <consortium name="Tick Genome and Microbiome Consortium (TIGMIC)"/>
            <person name="Jia N."/>
            <person name="Wang J."/>
            <person name="Shi W."/>
            <person name="Du L."/>
            <person name="Sun Y."/>
            <person name="Zhan W."/>
            <person name="Jiang J.F."/>
            <person name="Wang Q."/>
            <person name="Zhang B."/>
            <person name="Ji P."/>
            <person name="Bell-Sakyi L."/>
            <person name="Cui X.M."/>
            <person name="Yuan T.T."/>
            <person name="Jiang B.G."/>
            <person name="Yang W.F."/>
            <person name="Lam T.T."/>
            <person name="Chang Q.C."/>
            <person name="Ding S.J."/>
            <person name="Wang X.J."/>
            <person name="Zhu J.G."/>
            <person name="Ruan X.D."/>
            <person name="Zhao L."/>
            <person name="Wei J.T."/>
            <person name="Ye R.Z."/>
            <person name="Que T.C."/>
            <person name="Du C.H."/>
            <person name="Zhou Y.H."/>
            <person name="Cheng J.X."/>
            <person name="Dai P.F."/>
            <person name="Guo W.B."/>
            <person name="Han X.H."/>
            <person name="Huang E.J."/>
            <person name="Li L.F."/>
            <person name="Wei W."/>
            <person name="Gao Y.C."/>
            <person name="Liu J.Z."/>
            <person name="Shao H.Z."/>
            <person name="Wang X."/>
            <person name="Wang C.C."/>
            <person name="Yang T.C."/>
            <person name="Huo Q.B."/>
            <person name="Li W."/>
            <person name="Chen H.Y."/>
            <person name="Chen S.E."/>
            <person name="Zhou L.G."/>
            <person name="Ni X.B."/>
            <person name="Tian J.H."/>
            <person name="Sheng Y."/>
            <person name="Liu T."/>
            <person name="Pan Y.S."/>
            <person name="Xia L.Y."/>
            <person name="Li J."/>
            <person name="Zhao F."/>
            <person name="Cao W.C."/>
        </authorList>
    </citation>
    <scope>NUCLEOTIDE SEQUENCE [LARGE SCALE GENOMIC DNA]</scope>
    <source>
        <strain evidence="14">HaeL-2018</strain>
    </source>
</reference>
<dbReference type="PANTHER" id="PTHR11533:SF299">
    <property type="entry name" value="AMINOPEPTIDASE"/>
    <property type="match status" value="1"/>
</dbReference>
<dbReference type="Proteomes" id="UP000821853">
    <property type="component" value="Chromosome 10"/>
</dbReference>
<evidence type="ECO:0000256" key="4">
    <source>
        <dbReference type="ARBA" id="ARBA00022670"/>
    </source>
</evidence>
<evidence type="ECO:0000256" key="10">
    <source>
        <dbReference type="SAM" id="Phobius"/>
    </source>
</evidence>
<dbReference type="GO" id="GO:0008270">
    <property type="term" value="F:zinc ion binding"/>
    <property type="evidence" value="ECO:0007669"/>
    <property type="project" value="InterPro"/>
</dbReference>
<evidence type="ECO:0008006" key="16">
    <source>
        <dbReference type="Google" id="ProtNLM"/>
    </source>
</evidence>
<dbReference type="SUPFAM" id="SSF55486">
    <property type="entry name" value="Metalloproteases ('zincins'), catalytic domain"/>
    <property type="match status" value="1"/>
</dbReference>
<keyword evidence="10" id="KW-0812">Transmembrane</keyword>
<sequence length="969" mass="109103">MQRQSQTLLEGLLPEPRPPPTEPRRRFLDWLPFGLSGSAQSSTNSADHEVRNFVLFACLVSFVLLMSFLAVPNRLKNKNSTSSIHPSVLGIDSALSQGRISSQTEQKTTLPGNVVPVHYDLELNVSDFEVGGSYDGKVNVVIDCVEKGSTSITAHALNITVHEANISTYSGTQQISHVVIRQRASQPELVDTVVFDLGFELVSGTVYNLTATFSGKFRADNAGLVVRNYTREGGKVTKVMAAHLLYGKARYAFPCFDEPSLKATFNLSIVRNKNYESLSTWDLKNTTAVSEERRRDFFDMSVPISPSQLSFAVFTGLEAINDGYSKLYGIRYDVPYLEMALKSFVKMFGFMGRLLKVPLPFEKIHIVAIPDVRESISPDWGLIIIGAPAVAYDEESGNADRREAVLTRLAHVVVHQWFGNLVSSRQWEDIWLFEGLAFVFQRLMLRDLFKSEVSDSLLARRVAEVLQAEDNKRMLPRPRRWIPGICDHPLMRKAEMVMDVVLQSFTVEEFVSSVAAFLNRTRYRSTGIKEFLLAFRLENGSSDIADKLETWVNNVGYPLVTVRNYAHKPGLKRLSQSSICHGSTKCFNQTWQIPLHYTVYKNSGNITEGKLWLLQSDLNFFINATNDELVLFNSKGLGFYRVNYEPTEWTSIINALHNASYLDASTRIRVLDDIFKLADAGVTSFGNFFKAAAILKNEQDHNVWAAYSSIASRLDALLLQSELEKPWQSFNHKLLQDFVGRIIKGSYNTSKAFQRHIMERACWYGEPQCLQLAREVLNSYMTGPGKTIIGLPLADGKLLCAGIQHGSVELWDMLWSKLFSAFIPGHMPVPLDAVLQGLSCTQDRQRLWKLLNETTVSSLLKEHSTFVMHNVATSKISSDVMLEYLLSKWQTVDTNYTGKIERDVRDALFSIVAQNAKTTHEVSLLTAALASTINSRLLSEAYTIAVEQRKHYTTWHRNHDSELVKAFAA</sequence>
<keyword evidence="5" id="KW-0479">Metal-binding</keyword>
<comment type="similarity">
    <text evidence="3">Belongs to the peptidase M1 family.</text>
</comment>
<evidence type="ECO:0000259" key="11">
    <source>
        <dbReference type="Pfam" id="PF01433"/>
    </source>
</evidence>
<evidence type="ECO:0000256" key="3">
    <source>
        <dbReference type="ARBA" id="ARBA00010136"/>
    </source>
</evidence>
<dbReference type="Gene3D" id="1.25.50.20">
    <property type="match status" value="1"/>
</dbReference>
<keyword evidence="8" id="KW-0482">Metalloprotease</keyword>
<dbReference type="GO" id="GO:0006508">
    <property type="term" value="P:proteolysis"/>
    <property type="evidence" value="ECO:0007669"/>
    <property type="project" value="UniProtKB-KW"/>
</dbReference>
<dbReference type="GO" id="GO:0043171">
    <property type="term" value="P:peptide catabolic process"/>
    <property type="evidence" value="ECO:0007669"/>
    <property type="project" value="TreeGrafter"/>
</dbReference>
<evidence type="ECO:0000256" key="5">
    <source>
        <dbReference type="ARBA" id="ARBA00022723"/>
    </source>
</evidence>
<dbReference type="AlphaFoldDB" id="A0A9J6FP26"/>
<feature type="domain" description="ERAP1-like C-terminal" evidence="12">
    <location>
        <begin position="629"/>
        <end position="932"/>
    </location>
</feature>
<dbReference type="Pfam" id="PF11838">
    <property type="entry name" value="ERAP1_C"/>
    <property type="match status" value="1"/>
</dbReference>
<dbReference type="Gene3D" id="2.60.40.1910">
    <property type="match status" value="1"/>
</dbReference>
<keyword evidence="10" id="KW-1133">Transmembrane helix</keyword>
<evidence type="ECO:0000256" key="9">
    <source>
        <dbReference type="SAM" id="MobiDB-lite"/>
    </source>
</evidence>
<evidence type="ECO:0000256" key="7">
    <source>
        <dbReference type="ARBA" id="ARBA00022833"/>
    </source>
</evidence>